<keyword evidence="3" id="KW-1185">Reference proteome</keyword>
<protein>
    <submittedName>
        <fullName evidence="2">Uncharacterized protein</fullName>
    </submittedName>
</protein>
<feature type="compositionally biased region" description="Low complexity" evidence="1">
    <location>
        <begin position="108"/>
        <end position="127"/>
    </location>
</feature>
<feature type="compositionally biased region" description="Basic residues" evidence="1">
    <location>
        <begin position="159"/>
        <end position="177"/>
    </location>
</feature>
<proteinExistence type="predicted"/>
<comment type="caution">
    <text evidence="2">The sequence shown here is derived from an EMBL/GenBank/DDBJ whole genome shotgun (WGS) entry which is preliminary data.</text>
</comment>
<evidence type="ECO:0000256" key="1">
    <source>
        <dbReference type="SAM" id="MobiDB-lite"/>
    </source>
</evidence>
<feature type="region of interest" description="Disordered" evidence="1">
    <location>
        <begin position="57"/>
        <end position="186"/>
    </location>
</feature>
<evidence type="ECO:0000313" key="2">
    <source>
        <dbReference type="EMBL" id="GAA2916543.1"/>
    </source>
</evidence>
<sequence>MAALPARNAPPWNHTSTGLPLPPSGGVKTFRYRQSSFVLSGLPSSARAGWAHARAATVASRTTDHGVTGPGGRHRRSPTGGAANGIPRKTLPRSVTRPRTGPASVVTTAGSRGARAPAGAGAAPRSASRARRRGTSSLREVAMADVYPGADGDLPGRTGHMRSAVHRHVPLRPGRRVRGTDPPAGP</sequence>
<evidence type="ECO:0000313" key="3">
    <source>
        <dbReference type="Proteomes" id="UP001501102"/>
    </source>
</evidence>
<gene>
    <name evidence="2" type="ORF">GCM10020221_10590</name>
</gene>
<dbReference type="EMBL" id="BAAAXZ010000038">
    <property type="protein sequence ID" value="GAA2916543.1"/>
    <property type="molecule type" value="Genomic_DNA"/>
</dbReference>
<reference evidence="2 3" key="1">
    <citation type="journal article" date="2019" name="Int. J. Syst. Evol. Microbiol.">
        <title>The Global Catalogue of Microorganisms (GCM) 10K type strain sequencing project: providing services to taxonomists for standard genome sequencing and annotation.</title>
        <authorList>
            <consortium name="The Broad Institute Genomics Platform"/>
            <consortium name="The Broad Institute Genome Sequencing Center for Infectious Disease"/>
            <person name="Wu L."/>
            <person name="Ma J."/>
        </authorList>
    </citation>
    <scope>NUCLEOTIDE SEQUENCE [LARGE SCALE GENOMIC DNA]</scope>
    <source>
        <strain evidence="2 3">JCM 4087</strain>
    </source>
</reference>
<accession>A0ABN3WIC9</accession>
<organism evidence="2 3">
    <name type="scientific">Streptomyces thioluteus</name>
    <dbReference type="NCBI Taxonomy" id="66431"/>
    <lineage>
        <taxon>Bacteria</taxon>
        <taxon>Bacillati</taxon>
        <taxon>Actinomycetota</taxon>
        <taxon>Actinomycetes</taxon>
        <taxon>Kitasatosporales</taxon>
        <taxon>Streptomycetaceae</taxon>
        <taxon>Streptomyces</taxon>
    </lineage>
</organism>
<name>A0ABN3WIC9_STRTU</name>
<feature type="region of interest" description="Disordered" evidence="1">
    <location>
        <begin position="1"/>
        <end position="28"/>
    </location>
</feature>
<dbReference type="Proteomes" id="UP001501102">
    <property type="component" value="Unassembled WGS sequence"/>
</dbReference>